<comment type="caution">
    <text evidence="1">The sequence shown here is derived from an EMBL/GenBank/DDBJ whole genome shotgun (WGS) entry which is preliminary data.</text>
</comment>
<sequence length="223" mass="24670">MINSATDVGRSTNKVKCKTDESLDLDDLVVNEKGISVDGVGTQRVSWKEKLMGSAPVGANVQQEEDFKLEDGDAKAVIMDGVPSITFFDRIRLPGMPEGMYTKSLLRFIGNAIRTIAKIDRNTDSTFGGQFARLVVFIDLGKPLVSKVKIDGKFQCVKYESLPLVCFECARFGHKSDLCPHGPRVTEMPEGISKSGGGKDIFMKKRVEGEKFGSWMIVELRQR</sequence>
<protein>
    <recommendedName>
        <fullName evidence="3">CCHC-type domain-containing protein</fullName>
    </recommendedName>
</protein>
<dbReference type="PANTHER" id="PTHR31286:SF99">
    <property type="entry name" value="DUF4283 DOMAIN-CONTAINING PROTEIN"/>
    <property type="match status" value="1"/>
</dbReference>
<evidence type="ECO:0000313" key="1">
    <source>
        <dbReference type="EMBL" id="KAK5784821.1"/>
    </source>
</evidence>
<dbReference type="InterPro" id="IPR040256">
    <property type="entry name" value="At4g02000-like"/>
</dbReference>
<evidence type="ECO:0000313" key="2">
    <source>
        <dbReference type="Proteomes" id="UP001358586"/>
    </source>
</evidence>
<reference evidence="1 2" key="1">
    <citation type="submission" date="2023-03" db="EMBL/GenBank/DDBJ databases">
        <title>WGS of Gossypium arboreum.</title>
        <authorList>
            <person name="Yu D."/>
        </authorList>
    </citation>
    <scope>NUCLEOTIDE SEQUENCE [LARGE SCALE GENOMIC DNA]</scope>
    <source>
        <tissue evidence="1">Leaf</tissue>
    </source>
</reference>
<organism evidence="1 2">
    <name type="scientific">Gossypium arboreum</name>
    <name type="common">Tree cotton</name>
    <name type="synonym">Gossypium nanking</name>
    <dbReference type="NCBI Taxonomy" id="29729"/>
    <lineage>
        <taxon>Eukaryota</taxon>
        <taxon>Viridiplantae</taxon>
        <taxon>Streptophyta</taxon>
        <taxon>Embryophyta</taxon>
        <taxon>Tracheophyta</taxon>
        <taxon>Spermatophyta</taxon>
        <taxon>Magnoliopsida</taxon>
        <taxon>eudicotyledons</taxon>
        <taxon>Gunneridae</taxon>
        <taxon>Pentapetalae</taxon>
        <taxon>rosids</taxon>
        <taxon>malvids</taxon>
        <taxon>Malvales</taxon>
        <taxon>Malvaceae</taxon>
        <taxon>Malvoideae</taxon>
        <taxon>Gossypium</taxon>
    </lineage>
</organism>
<accession>A0ABR0N2X1</accession>
<dbReference type="EMBL" id="JARKNE010000011">
    <property type="protein sequence ID" value="KAK5784821.1"/>
    <property type="molecule type" value="Genomic_DNA"/>
</dbReference>
<gene>
    <name evidence="1" type="ORF">PVK06_039359</name>
</gene>
<dbReference type="PANTHER" id="PTHR31286">
    <property type="entry name" value="GLYCINE-RICH CELL WALL STRUCTURAL PROTEIN 1.8-LIKE"/>
    <property type="match status" value="1"/>
</dbReference>
<proteinExistence type="predicted"/>
<dbReference type="Proteomes" id="UP001358586">
    <property type="component" value="Chromosome 11"/>
</dbReference>
<keyword evidence="2" id="KW-1185">Reference proteome</keyword>
<name>A0ABR0N2X1_GOSAR</name>
<evidence type="ECO:0008006" key="3">
    <source>
        <dbReference type="Google" id="ProtNLM"/>
    </source>
</evidence>